<comment type="caution">
    <text evidence="1">The sequence shown here is derived from an EMBL/GenBank/DDBJ whole genome shotgun (WGS) entry which is preliminary data.</text>
</comment>
<evidence type="ECO:0000313" key="1">
    <source>
        <dbReference type="EMBL" id="OQS02328.1"/>
    </source>
</evidence>
<reference evidence="1 2" key="1">
    <citation type="journal article" date="2014" name="Genome Biol. Evol.">
        <title>The secreted proteins of Achlya hypogyna and Thraustotheca clavata identify the ancestral oomycete secretome and reveal gene acquisitions by horizontal gene transfer.</title>
        <authorList>
            <person name="Misner I."/>
            <person name="Blouin N."/>
            <person name="Leonard G."/>
            <person name="Richards T.A."/>
            <person name="Lane C.E."/>
        </authorList>
    </citation>
    <scope>NUCLEOTIDE SEQUENCE [LARGE SCALE GENOMIC DNA]</scope>
    <source>
        <strain evidence="1 2">ATCC 34112</strain>
    </source>
</reference>
<dbReference type="AlphaFoldDB" id="A0A1V9ZWC7"/>
<accession>A0A1V9ZWC7</accession>
<evidence type="ECO:0000313" key="2">
    <source>
        <dbReference type="Proteomes" id="UP000243217"/>
    </source>
</evidence>
<keyword evidence="2" id="KW-1185">Reference proteome</keyword>
<dbReference type="EMBL" id="JNBS01001151">
    <property type="protein sequence ID" value="OQS02328.1"/>
    <property type="molecule type" value="Genomic_DNA"/>
</dbReference>
<proteinExistence type="predicted"/>
<organism evidence="1 2">
    <name type="scientific">Thraustotheca clavata</name>
    <dbReference type="NCBI Taxonomy" id="74557"/>
    <lineage>
        <taxon>Eukaryota</taxon>
        <taxon>Sar</taxon>
        <taxon>Stramenopiles</taxon>
        <taxon>Oomycota</taxon>
        <taxon>Saprolegniomycetes</taxon>
        <taxon>Saprolegniales</taxon>
        <taxon>Achlyaceae</taxon>
        <taxon>Thraustotheca</taxon>
    </lineage>
</organism>
<dbReference type="Proteomes" id="UP000243217">
    <property type="component" value="Unassembled WGS sequence"/>
</dbReference>
<gene>
    <name evidence="1" type="ORF">THRCLA_21447</name>
</gene>
<protein>
    <submittedName>
        <fullName evidence="1">Uncharacterized protein</fullName>
    </submittedName>
</protein>
<sequence>MQYTIKNATLKRELFDQPLLDTTDPTIAVFEWVYLYDWAMGILYLLFQPIPHQQLFHRYNGRPHNLSAYCRTLCQYKSFVLALIAVAA</sequence>
<name>A0A1V9ZWC7_9STRA</name>